<dbReference type="InterPro" id="IPR003593">
    <property type="entry name" value="AAA+_ATPase"/>
</dbReference>
<evidence type="ECO:0000313" key="3">
    <source>
        <dbReference type="Proteomes" id="UP000516660"/>
    </source>
</evidence>
<dbReference type="SMART" id="SM00382">
    <property type="entry name" value="AAA"/>
    <property type="match status" value="1"/>
</dbReference>
<sequence length="591" mass="66142">MTLSEVRRVDLSRAGLAAWGPEDPRHSNWPVVYVLDGPPQTRSAGTRMDEVYVGESLNAAGRLRQHLDSEQRGHLATARVIVGDTFNKSVCLDFESRLIKLFSGDGAYEVLNRNIGITNAEYFDRVAYTAQFETVFEQLREDGLFHRSIDEIQNTDLFKLSPFKALTRDQELAIEGVLEALVHDLRGGAASTTVIQGEPGTGKTVVAIYLLKLIADVDRLEPEDVVDSDSLFVEYFLGEHREALSGLRTGLVIPQQSLRRSVERVFASTPGLHGVAVLSPFDVGDGEEHFDLLVVDEAHRLNQRANQASGPLNTNFREITTRLYGVDDTTKTQLDWIRSRSTHQILLIVPAQSVRPSDLPATTVTRLLDDARRSERLHPLMSQMRVAAGSDYVGHVRRLLGATSSALPEQPSSAESLGEYEFRMFDDVAAMHDAIRDRDRRHGLSRMVAGYAWRWVSKKDAAAFDIRLGDYRARWNSTSRDWISSPGALEEVGSIHTVQGYDLNYAGVIIGPDLRYDVERGRLTMDRASYFDKKGRENNPTLGITYSDEDLRLLISNVYAVLLTRGIRGTFVHVVDPALRDHLRRFIPAAE</sequence>
<dbReference type="CDD" id="cd10439">
    <property type="entry name" value="GIY-YIG_COG3410"/>
    <property type="match status" value="1"/>
</dbReference>
<proteinExistence type="predicted"/>
<reference evidence="2 3" key="1">
    <citation type="submission" date="2020-08" db="EMBL/GenBank/DDBJ databases">
        <title>Description of Clavibacter zhangzhiyonge sp. nov., a phytopathogenic actinobacterium isolated from barley seeds, causing leaf brown spot and decline.</title>
        <authorList>
            <person name="Tian Q."/>
            <person name="Chuan J."/>
            <person name="Zhao W."/>
            <person name="Li X."/>
        </authorList>
    </citation>
    <scope>NUCLEOTIDE SEQUENCE [LARGE SCALE GENOMIC DNA]</scope>
    <source>
        <strain evidence="2 3">DM1</strain>
    </source>
</reference>
<dbReference type="Gene3D" id="3.40.50.300">
    <property type="entry name" value="P-loop containing nucleotide triphosphate hydrolases"/>
    <property type="match status" value="1"/>
</dbReference>
<accession>A0A7L7Z0X6</accession>
<dbReference type="InterPro" id="IPR027417">
    <property type="entry name" value="P-loop_NTPase"/>
</dbReference>
<dbReference type="SUPFAM" id="SSF52540">
    <property type="entry name" value="P-loop containing nucleoside triphosphate hydrolases"/>
    <property type="match status" value="1"/>
</dbReference>
<feature type="domain" description="AAA+ ATPase" evidence="1">
    <location>
        <begin position="189"/>
        <end position="446"/>
    </location>
</feature>
<evidence type="ECO:0000259" key="1">
    <source>
        <dbReference type="SMART" id="SM00382"/>
    </source>
</evidence>
<dbReference type="EMBL" id="CP061274">
    <property type="protein sequence ID" value="QOD43349.1"/>
    <property type="molecule type" value="Genomic_DNA"/>
</dbReference>
<dbReference type="AlphaFoldDB" id="A0A7L7Z0X6"/>
<evidence type="ECO:0000313" key="2">
    <source>
        <dbReference type="EMBL" id="QOD43349.1"/>
    </source>
</evidence>
<protein>
    <submittedName>
        <fullName evidence="2">DUF2075 domain-containing protein</fullName>
    </submittedName>
</protein>
<dbReference type="KEGG" id="czh:H9X71_12235"/>
<dbReference type="Pfam" id="PF09848">
    <property type="entry name" value="SLFN-g3_helicase"/>
    <property type="match status" value="1"/>
</dbReference>
<keyword evidence="3" id="KW-1185">Reference proteome</keyword>
<name>A0A7L7Z0X6_9MICO</name>
<gene>
    <name evidence="2" type="ORF">H9X71_12235</name>
</gene>
<organism evidence="2 3">
    <name type="scientific">Clavibacter zhangzhiyongii</name>
    <dbReference type="NCBI Taxonomy" id="2768071"/>
    <lineage>
        <taxon>Bacteria</taxon>
        <taxon>Bacillati</taxon>
        <taxon>Actinomycetota</taxon>
        <taxon>Actinomycetes</taxon>
        <taxon>Micrococcales</taxon>
        <taxon>Microbacteriaceae</taxon>
        <taxon>Clavibacter</taxon>
    </lineage>
</organism>
<dbReference type="Proteomes" id="UP000516660">
    <property type="component" value="Chromosome"/>
</dbReference>
<dbReference type="InterPro" id="IPR018647">
    <property type="entry name" value="SLFN_3-like_DNA/RNA_helicase"/>
</dbReference>